<dbReference type="Pfam" id="PF01535">
    <property type="entry name" value="PPR"/>
    <property type="match status" value="2"/>
</dbReference>
<dbReference type="PROSITE" id="PS51375">
    <property type="entry name" value="PPR"/>
    <property type="match status" value="9"/>
</dbReference>
<feature type="repeat" description="PPR" evidence="2">
    <location>
        <begin position="500"/>
        <end position="534"/>
    </location>
</feature>
<evidence type="ECO:0000256" key="1">
    <source>
        <dbReference type="ARBA" id="ARBA00022737"/>
    </source>
</evidence>
<dbReference type="AlphaFoldDB" id="A0AAF0WK65"/>
<feature type="repeat" description="PPR" evidence="2">
    <location>
        <begin position="244"/>
        <end position="278"/>
    </location>
</feature>
<dbReference type="InterPro" id="IPR011990">
    <property type="entry name" value="TPR-like_helical_dom_sf"/>
</dbReference>
<dbReference type="SUPFAM" id="SSF81901">
    <property type="entry name" value="HCP-like"/>
    <property type="match status" value="1"/>
</dbReference>
<protein>
    <recommendedName>
        <fullName evidence="5">Pentacotripeptide-repeat region of PRORP domain-containing protein</fullName>
    </recommendedName>
</protein>
<evidence type="ECO:0000313" key="3">
    <source>
        <dbReference type="EMBL" id="WOG91445.1"/>
    </source>
</evidence>
<feature type="repeat" description="PPR" evidence="2">
    <location>
        <begin position="209"/>
        <end position="243"/>
    </location>
</feature>
<feature type="repeat" description="PPR" evidence="2">
    <location>
        <begin position="637"/>
        <end position="671"/>
    </location>
</feature>
<sequence>MFSRQSTSLFFKHLPIFQHNYSSQTLNPTPIKKSKKASTKSKTARSLAQLINTHNPTWESHLSPTSLSQTTVLHTLRLIKTPSQALHFFIWAHKNGFSHTHQSYFLMLQILSQSRNFNIARNFLFSVEKKSNGAVKIDDKFFNELIRSYANAGLFSESVKLFEKMKSVGVFPSVYTFNSLFVILMSRGRIGMVYELFDEMLKTYGVTPDNFTFNILIKGFCRNGKVDEGFRFFNEMMKSGCQPDVVTYNTLVDGLCRVGKVKIAHNVVKGMVKKSGDLNLKPNVVTYTTLIRGYCGKQEIDEALDVLKVMVDCGLTPSDITYNTLIQGLCGAQKLDKIKEVLEGSLGGSQFVPDACTFNTLINAHCSAGNVDEAVKVFEKMAELKVQPDSATYGILIGSFCQNKDYEKSEKLLDELLKKEILLQDGGCKPLVAAYNPIFEYLCGIGKSATADRLFRQLMRRGTQDPVSFKTLIMGHCREGKFNAGYELLVIMLRRDFMPDAEIYESIINGVLQQGEPKLAHDTLEKMLRSSHLPPTPMFHSVLTELIKNNCVSQSASLLMLMLEKRITPNIGLSTDVVKLLFKNGTRDKAIEILRVVYENGYTLKMSELIVYLCQSKRLPEAHETLMICLGKDQTVDSDICSTVIAGLCKIHKVSKAFELYYELLEKGFGKSLSCLNDLRDALEAEGRSKEAKFVTLRMPKQH</sequence>
<keyword evidence="1" id="KW-0677">Repeat</keyword>
<dbReference type="EMBL" id="CP093345">
    <property type="protein sequence ID" value="WOG91445.1"/>
    <property type="molecule type" value="Genomic_DNA"/>
</dbReference>
<dbReference type="PANTHER" id="PTHR47942">
    <property type="entry name" value="TETRATRICOPEPTIDE REPEAT (TPR)-LIKE SUPERFAMILY PROTEIN-RELATED"/>
    <property type="match status" value="1"/>
</dbReference>
<reference evidence="3" key="1">
    <citation type="journal article" date="2016" name="Nat. Genet.">
        <title>A high-quality carrot genome assembly provides new insights into carotenoid accumulation and asterid genome evolution.</title>
        <authorList>
            <person name="Iorizzo M."/>
            <person name="Ellison S."/>
            <person name="Senalik D."/>
            <person name="Zeng P."/>
            <person name="Satapoomin P."/>
            <person name="Huang J."/>
            <person name="Bowman M."/>
            <person name="Iovene M."/>
            <person name="Sanseverino W."/>
            <person name="Cavagnaro P."/>
            <person name="Yildiz M."/>
            <person name="Macko-Podgorni A."/>
            <person name="Moranska E."/>
            <person name="Grzebelus E."/>
            <person name="Grzebelus D."/>
            <person name="Ashrafi H."/>
            <person name="Zheng Z."/>
            <person name="Cheng S."/>
            <person name="Spooner D."/>
            <person name="Van Deynze A."/>
            <person name="Simon P."/>
        </authorList>
    </citation>
    <scope>NUCLEOTIDE SEQUENCE</scope>
    <source>
        <tissue evidence="3">Leaf</tissue>
    </source>
</reference>
<dbReference type="PANTHER" id="PTHR47942:SF16">
    <property type="entry name" value="PENTATRICOPEPTIDE REPEAT DOMAIN CONTAINING PROTEIN-RELATED"/>
    <property type="match status" value="1"/>
</dbReference>
<dbReference type="KEGG" id="dcr:108211761"/>
<feature type="repeat" description="PPR" evidence="2">
    <location>
        <begin position="283"/>
        <end position="317"/>
    </location>
</feature>
<feature type="repeat" description="PPR" evidence="2">
    <location>
        <begin position="389"/>
        <end position="423"/>
    </location>
</feature>
<keyword evidence="4" id="KW-1185">Reference proteome</keyword>
<name>A0AAF0WK65_DAUCS</name>
<organism evidence="3 4">
    <name type="scientific">Daucus carota subsp. sativus</name>
    <name type="common">Carrot</name>
    <dbReference type="NCBI Taxonomy" id="79200"/>
    <lineage>
        <taxon>Eukaryota</taxon>
        <taxon>Viridiplantae</taxon>
        <taxon>Streptophyta</taxon>
        <taxon>Embryophyta</taxon>
        <taxon>Tracheophyta</taxon>
        <taxon>Spermatophyta</taxon>
        <taxon>Magnoliopsida</taxon>
        <taxon>eudicotyledons</taxon>
        <taxon>Gunneridae</taxon>
        <taxon>Pentapetalae</taxon>
        <taxon>asterids</taxon>
        <taxon>campanulids</taxon>
        <taxon>Apiales</taxon>
        <taxon>Apiaceae</taxon>
        <taxon>Apioideae</taxon>
        <taxon>Scandiceae</taxon>
        <taxon>Daucinae</taxon>
        <taxon>Daucus</taxon>
        <taxon>Daucus sect. Daucus</taxon>
    </lineage>
</organism>
<proteinExistence type="predicted"/>
<reference evidence="3" key="2">
    <citation type="submission" date="2022-03" db="EMBL/GenBank/DDBJ databases">
        <title>Draft title - Genomic analysis of global carrot germplasm unveils the trajectory of domestication and the origin of high carotenoid orange carrot.</title>
        <authorList>
            <person name="Iorizzo M."/>
            <person name="Ellison S."/>
            <person name="Senalik D."/>
            <person name="Macko-Podgorni A."/>
            <person name="Grzebelus D."/>
            <person name="Bostan H."/>
            <person name="Rolling W."/>
            <person name="Curaba J."/>
            <person name="Simon P."/>
        </authorList>
    </citation>
    <scope>NUCLEOTIDE SEQUENCE</scope>
    <source>
        <tissue evidence="3">Leaf</tissue>
    </source>
</reference>
<feature type="repeat" description="PPR" evidence="2">
    <location>
        <begin position="465"/>
        <end position="499"/>
    </location>
</feature>
<accession>A0AAF0WK65</accession>
<feature type="repeat" description="PPR" evidence="2">
    <location>
        <begin position="354"/>
        <end position="388"/>
    </location>
</feature>
<dbReference type="Gene3D" id="1.25.40.10">
    <property type="entry name" value="Tetratricopeptide repeat domain"/>
    <property type="match status" value="7"/>
</dbReference>
<dbReference type="Pfam" id="PF13041">
    <property type="entry name" value="PPR_2"/>
    <property type="match status" value="4"/>
</dbReference>
<dbReference type="InterPro" id="IPR002885">
    <property type="entry name" value="PPR_rpt"/>
</dbReference>
<evidence type="ECO:0000313" key="4">
    <source>
        <dbReference type="Proteomes" id="UP000077755"/>
    </source>
</evidence>
<evidence type="ECO:0000256" key="2">
    <source>
        <dbReference type="PROSITE-ProRule" id="PRU00708"/>
    </source>
</evidence>
<dbReference type="Proteomes" id="UP000077755">
    <property type="component" value="Chromosome 3"/>
</dbReference>
<dbReference type="InterPro" id="IPR051222">
    <property type="entry name" value="PPR/CCM1_RNA-binding"/>
</dbReference>
<dbReference type="NCBIfam" id="TIGR00756">
    <property type="entry name" value="PPR"/>
    <property type="match status" value="9"/>
</dbReference>
<gene>
    <name evidence="3" type="ORF">DCAR_0310694</name>
</gene>
<evidence type="ECO:0008006" key="5">
    <source>
        <dbReference type="Google" id="ProtNLM"/>
    </source>
</evidence>
<feature type="repeat" description="PPR" evidence="2">
    <location>
        <begin position="138"/>
        <end position="172"/>
    </location>
</feature>